<dbReference type="InterPro" id="IPR002925">
    <property type="entry name" value="Dienelactn_hydro"/>
</dbReference>
<feature type="repeat" description="TPR" evidence="1">
    <location>
        <begin position="284"/>
        <end position="317"/>
    </location>
</feature>
<name>A0ABR9GA68_9GAMM</name>
<dbReference type="InterPro" id="IPR019734">
    <property type="entry name" value="TPR_rpt"/>
</dbReference>
<dbReference type="RefSeq" id="WP_192555773.1">
    <property type="nucleotide sequence ID" value="NZ_JACZZA010000006.1"/>
</dbReference>
<dbReference type="PROSITE" id="PS50005">
    <property type="entry name" value="TPR"/>
    <property type="match status" value="1"/>
</dbReference>
<dbReference type="InterPro" id="IPR011990">
    <property type="entry name" value="TPR-like_helical_dom_sf"/>
</dbReference>
<dbReference type="Gene3D" id="1.25.40.10">
    <property type="entry name" value="Tetratricopeptide repeat domain"/>
    <property type="match status" value="1"/>
</dbReference>
<accession>A0ABR9GA68</accession>
<protein>
    <submittedName>
        <fullName evidence="3">Dienelactone hydrolase family protein</fullName>
    </submittedName>
</protein>
<feature type="domain" description="Dienelactone hydrolase" evidence="2">
    <location>
        <begin position="14"/>
        <end position="63"/>
    </location>
</feature>
<dbReference type="Pfam" id="PF01738">
    <property type="entry name" value="DLH"/>
    <property type="match status" value="1"/>
</dbReference>
<evidence type="ECO:0000313" key="4">
    <source>
        <dbReference type="Proteomes" id="UP000651010"/>
    </source>
</evidence>
<dbReference type="InterPro" id="IPR029058">
    <property type="entry name" value="AB_hydrolase_fold"/>
</dbReference>
<evidence type="ECO:0000313" key="3">
    <source>
        <dbReference type="EMBL" id="MBE1160911.1"/>
    </source>
</evidence>
<keyword evidence="3" id="KW-0378">Hydrolase</keyword>
<gene>
    <name evidence="3" type="ORF">IGX34_10960</name>
</gene>
<evidence type="ECO:0000259" key="2">
    <source>
        <dbReference type="Pfam" id="PF01738"/>
    </source>
</evidence>
<comment type="caution">
    <text evidence="3">The sequence shown here is derived from an EMBL/GenBank/DDBJ whole genome shotgun (WGS) entry which is preliminary data.</text>
</comment>
<proteinExistence type="predicted"/>
<sequence length="335" mass="36877">MTIDLAGANTQAGDISYLIGYAQSLPDTDMSKIAVAGYSWGGLAALFAAARDNRIDALVSLDGSLRYFPALVKQSGDVQPEHMALPLLAFTQGEISLEDEQRYFKDASQGPDVLNAWTHGDLITVHMLGLAHVEFSSTNQRNESMWKLVSLKNDYQREDGITGYALMARYTLQFLDAYLKHDASALAYLQQTPAQHGIPAHTITVNFRPAEGAPASIDTYRDALGRQGFAHAVEVYASMQKENPDFKLDETAIDDWAQRLIAEDHVPEAVALLKLNVHNHPDSDSAYRSLGEAYARQGNQSLARASYQHALEKNPHDSDAIQDLKELQSQSSAKK</sequence>
<keyword evidence="4" id="KW-1185">Reference proteome</keyword>
<evidence type="ECO:0000256" key="1">
    <source>
        <dbReference type="PROSITE-ProRule" id="PRU00339"/>
    </source>
</evidence>
<dbReference type="SMART" id="SM00028">
    <property type="entry name" value="TPR"/>
    <property type="match status" value="1"/>
</dbReference>
<dbReference type="SUPFAM" id="SSF48452">
    <property type="entry name" value="TPR-like"/>
    <property type="match status" value="1"/>
</dbReference>
<dbReference type="Proteomes" id="UP000651010">
    <property type="component" value="Unassembled WGS sequence"/>
</dbReference>
<keyword evidence="1" id="KW-0802">TPR repeat</keyword>
<dbReference type="SUPFAM" id="SSF53474">
    <property type="entry name" value="alpha/beta-Hydrolases"/>
    <property type="match status" value="1"/>
</dbReference>
<dbReference type="Gene3D" id="3.40.50.1820">
    <property type="entry name" value="alpha/beta hydrolase"/>
    <property type="match status" value="1"/>
</dbReference>
<dbReference type="EMBL" id="JACZZA010000006">
    <property type="protein sequence ID" value="MBE1160911.1"/>
    <property type="molecule type" value="Genomic_DNA"/>
</dbReference>
<organism evidence="3 4">
    <name type="scientific">Dyella acidiphila</name>
    <dbReference type="NCBI Taxonomy" id="2775866"/>
    <lineage>
        <taxon>Bacteria</taxon>
        <taxon>Pseudomonadati</taxon>
        <taxon>Pseudomonadota</taxon>
        <taxon>Gammaproteobacteria</taxon>
        <taxon>Lysobacterales</taxon>
        <taxon>Rhodanobacteraceae</taxon>
        <taxon>Dyella</taxon>
    </lineage>
</organism>
<dbReference type="GO" id="GO:0016787">
    <property type="term" value="F:hydrolase activity"/>
    <property type="evidence" value="ECO:0007669"/>
    <property type="project" value="UniProtKB-KW"/>
</dbReference>
<reference evidence="3 4" key="1">
    <citation type="submission" date="2020-09" db="EMBL/GenBank/DDBJ databases">
        <title>Dyella sp. 7MK23 isolated from forest soil.</title>
        <authorList>
            <person name="Fu J."/>
        </authorList>
    </citation>
    <scope>NUCLEOTIDE SEQUENCE [LARGE SCALE GENOMIC DNA]</scope>
    <source>
        <strain evidence="3 4">7MK23</strain>
    </source>
</reference>